<proteinExistence type="predicted"/>
<evidence type="ECO:0000256" key="1">
    <source>
        <dbReference type="SAM" id="SignalP"/>
    </source>
</evidence>
<reference evidence="2" key="1">
    <citation type="submission" date="2021-02" db="EMBL/GenBank/DDBJ databases">
        <authorList>
            <person name="Dougan E. K."/>
            <person name="Rhodes N."/>
            <person name="Thang M."/>
            <person name="Chan C."/>
        </authorList>
    </citation>
    <scope>NUCLEOTIDE SEQUENCE</scope>
</reference>
<dbReference type="AlphaFoldDB" id="A0A812RCJ6"/>
<dbReference type="OrthoDB" id="413014at2759"/>
<evidence type="ECO:0000313" key="3">
    <source>
        <dbReference type="Proteomes" id="UP000604046"/>
    </source>
</evidence>
<gene>
    <name evidence="2" type="ORF">SNAT2548_LOCUS23383</name>
</gene>
<feature type="chain" id="PRO_5032275512" description="Methyltransferase FkbM domain-containing protein" evidence="1">
    <location>
        <begin position="25"/>
        <end position="722"/>
    </location>
</feature>
<evidence type="ECO:0008006" key="4">
    <source>
        <dbReference type="Google" id="ProtNLM"/>
    </source>
</evidence>
<dbReference type="InterPro" id="IPR029063">
    <property type="entry name" value="SAM-dependent_MTases_sf"/>
</dbReference>
<sequence length="722" mass="80303">MFVFGSHTWALSLQTALGSFAAFAAPTETATKSAIVHESALWWGAAHPDISGCWSANHTFERCCVNWNFRDELPGKACWSEAEHAASYQACCVPKSDWAPRSSFSCSDKGVYWERLRQTVSLFRSFTELKHSPLNGAAPRECLIGGVLVSLLELVYVSYERGNASEPRRVKAYDKVEYAMRVLFSSPVSLEEMLVSGWPLFLTLDFFRFDRRFQDLAEQRLPGIFAGFQTMKYSNTVSGAIQAEQGNRIALDVVVKLANSVAKASGEGALVQLMPAFTALVNYHNLRKFDLPRGDAHDVPRLGIEAKRLIEFADTQLRSWMGHFGYTFSLLIKLEIPLVNLLQALSWPGVVMTRPADYLKNTIHFPGLQLAKILPPKQVWSLPLIEQHIHPGFDAASNMVRTTLQPMCYAPGFLFVILATASHIRQACESLNQAECLQARRLKVWDVGASYGDCMLWAATVLLEAFRGTEGWQLELRGFEPLPSAAAAFRRSVRGLQGTLARSDARGALRFAVEEIAMRDEAGEVEISFPSHSMALATFHRCEERYTGAASNNLYHCISRPTRAETLDSYLASFPEPRPGPIDVLKLHVQGDELSFLRGANASFISGRVCLLQMNLETMVLHVDMEDPSVWLAEQLIASLSGAGFLGVLVNLWEVQPATFEGIVAAIKFKNPDAMGWKPPDPNKRPEELHYELVAWRPTRPCQESLSVKAVSSMWQSHAAAL</sequence>
<dbReference type="Proteomes" id="UP000604046">
    <property type="component" value="Unassembled WGS sequence"/>
</dbReference>
<accession>A0A812RCJ6</accession>
<comment type="caution">
    <text evidence="2">The sequence shown here is derived from an EMBL/GenBank/DDBJ whole genome shotgun (WGS) entry which is preliminary data.</text>
</comment>
<organism evidence="2 3">
    <name type="scientific">Symbiodinium natans</name>
    <dbReference type="NCBI Taxonomy" id="878477"/>
    <lineage>
        <taxon>Eukaryota</taxon>
        <taxon>Sar</taxon>
        <taxon>Alveolata</taxon>
        <taxon>Dinophyceae</taxon>
        <taxon>Suessiales</taxon>
        <taxon>Symbiodiniaceae</taxon>
        <taxon>Symbiodinium</taxon>
    </lineage>
</organism>
<dbReference type="EMBL" id="CAJNDS010002321">
    <property type="protein sequence ID" value="CAE7430236.1"/>
    <property type="molecule type" value="Genomic_DNA"/>
</dbReference>
<evidence type="ECO:0000313" key="2">
    <source>
        <dbReference type="EMBL" id="CAE7430236.1"/>
    </source>
</evidence>
<dbReference type="Gene3D" id="3.40.50.150">
    <property type="entry name" value="Vaccinia Virus protein VP39"/>
    <property type="match status" value="1"/>
</dbReference>
<keyword evidence="1" id="KW-0732">Signal</keyword>
<name>A0A812RCJ6_9DINO</name>
<dbReference type="SUPFAM" id="SSF53335">
    <property type="entry name" value="S-adenosyl-L-methionine-dependent methyltransferases"/>
    <property type="match status" value="1"/>
</dbReference>
<keyword evidence="3" id="KW-1185">Reference proteome</keyword>
<feature type="signal peptide" evidence="1">
    <location>
        <begin position="1"/>
        <end position="24"/>
    </location>
</feature>
<protein>
    <recommendedName>
        <fullName evidence="4">Methyltransferase FkbM domain-containing protein</fullName>
    </recommendedName>
</protein>